<sequence>KRTFDNLPPPPLLDDKEEHCRDPDDIQISTILQLFGNKRYEIEKKLIVAFSYMRLLLHTETLSPEDSFDGDEGDDYTTETDARKTMAKRGIVKLTTS</sequence>
<accession>D7MD10</accession>
<evidence type="ECO:0000313" key="2">
    <source>
        <dbReference type="EMBL" id="EFH45349.1"/>
    </source>
</evidence>
<evidence type="ECO:0000313" key="3">
    <source>
        <dbReference type="Proteomes" id="UP000008694"/>
    </source>
</evidence>
<proteinExistence type="predicted"/>
<reference evidence="3" key="1">
    <citation type="journal article" date="2011" name="Nat. Genet.">
        <title>The Arabidopsis lyrata genome sequence and the basis of rapid genome size change.</title>
        <authorList>
            <person name="Hu T.T."/>
            <person name="Pattyn P."/>
            <person name="Bakker E.G."/>
            <person name="Cao J."/>
            <person name="Cheng J.-F."/>
            <person name="Clark R.M."/>
            <person name="Fahlgren N."/>
            <person name="Fawcett J.A."/>
            <person name="Grimwood J."/>
            <person name="Gundlach H."/>
            <person name="Haberer G."/>
            <person name="Hollister J.D."/>
            <person name="Ossowski S."/>
            <person name="Ottilar R.P."/>
            <person name="Salamov A.A."/>
            <person name="Schneeberger K."/>
            <person name="Spannagl M."/>
            <person name="Wang X."/>
            <person name="Yang L."/>
            <person name="Nasrallah M.E."/>
            <person name="Bergelson J."/>
            <person name="Carrington J.C."/>
            <person name="Gaut B.S."/>
            <person name="Schmutz J."/>
            <person name="Mayer K.F.X."/>
            <person name="Van de Peer Y."/>
            <person name="Grigoriev I.V."/>
            <person name="Nordborg M."/>
            <person name="Weigel D."/>
            <person name="Guo Y.-L."/>
        </authorList>
    </citation>
    <scope>NUCLEOTIDE SEQUENCE [LARGE SCALE GENOMIC DNA]</scope>
    <source>
        <strain evidence="3">cv. MN47</strain>
    </source>
</reference>
<protein>
    <submittedName>
        <fullName evidence="2">Predicted protein</fullName>
    </submittedName>
</protein>
<dbReference type="Proteomes" id="UP000008694">
    <property type="component" value="Unassembled WGS sequence"/>
</dbReference>
<feature type="region of interest" description="Disordered" evidence="1">
    <location>
        <begin position="1"/>
        <end position="20"/>
    </location>
</feature>
<feature type="non-terminal residue" evidence="2">
    <location>
        <position position="1"/>
    </location>
</feature>
<dbReference type="Gramene" id="Al_scaffold_0007_517">
    <property type="protein sequence ID" value="Al_scaffold_0007_517"/>
    <property type="gene ID" value="Al_scaffold_0007_517"/>
</dbReference>
<dbReference type="EMBL" id="GL348719">
    <property type="protein sequence ID" value="EFH45349.1"/>
    <property type="molecule type" value="Genomic_DNA"/>
</dbReference>
<name>D7MD10_ARALL</name>
<feature type="region of interest" description="Disordered" evidence="1">
    <location>
        <begin position="63"/>
        <end position="82"/>
    </location>
</feature>
<evidence type="ECO:0000256" key="1">
    <source>
        <dbReference type="SAM" id="MobiDB-lite"/>
    </source>
</evidence>
<feature type="compositionally biased region" description="Acidic residues" evidence="1">
    <location>
        <begin position="66"/>
        <end position="78"/>
    </location>
</feature>
<dbReference type="HOGENOM" id="CLU_2352709_0_0_1"/>
<keyword evidence="3" id="KW-1185">Reference proteome</keyword>
<organism evidence="3">
    <name type="scientific">Arabidopsis lyrata subsp. lyrata</name>
    <name type="common">Lyre-leaved rock-cress</name>
    <dbReference type="NCBI Taxonomy" id="81972"/>
    <lineage>
        <taxon>Eukaryota</taxon>
        <taxon>Viridiplantae</taxon>
        <taxon>Streptophyta</taxon>
        <taxon>Embryophyta</taxon>
        <taxon>Tracheophyta</taxon>
        <taxon>Spermatophyta</taxon>
        <taxon>Magnoliopsida</taxon>
        <taxon>eudicotyledons</taxon>
        <taxon>Gunneridae</taxon>
        <taxon>Pentapetalae</taxon>
        <taxon>rosids</taxon>
        <taxon>malvids</taxon>
        <taxon>Brassicales</taxon>
        <taxon>Brassicaceae</taxon>
        <taxon>Camelineae</taxon>
        <taxon>Arabidopsis</taxon>
    </lineage>
</organism>
<gene>
    <name evidence="2" type="ORF">ARALYDRAFT_656462</name>
</gene>
<dbReference type="AlphaFoldDB" id="D7MD10"/>